<sequence length="566" mass="64090">MTRTRTVSSHPSQSRLQQPNLNSGRMKRPLAPIDSNYDPLRSKRPRIAVEILARPKTLPKTIAVQPTQIPTRVQQQQQQKPTVAKPENPLVSPRSPPSPPPPPRPPQNFQQKQAEKTPNTATNSQSTLTKHQSKLKNGIKHELDRLQPSAADTSSATAQSGRKLRSQEATRFKSELSAYFPDYDEVIGNDPKEQHILNLDTPIIVIDTDTSFPQDDRPPPPPPPPDTELSCHAQRPHSSLKTSAQGPISIPVRHYGHNLFTELSDSQRIDFTFLEARYNGNNVEDPLPDSSFQPAHKKAERLEKSIRNTEKGRAQHEKDQVIRLLNELQGHDWLRTMGVNGVTESRKKTFEPARDHFIRGCQAILEKFRLWSQEEKKRKLEKERAMAEEAEQQQGEDENEEEEEANEDGDGSEKEQDETKGGGREADEGVDMCKQEEEEISDSASDGDPPDYSDVDASIAKQLNEEASARASYTASDVKRCRGGLPTWSPERYVAKEFTSFFAKRHQRDAALNNRRRRGRTAMAWGHPVPDTPDADFELPEEYRDAETLKAHARQKRRARREGRHG</sequence>
<feature type="region of interest" description="Disordered" evidence="1">
    <location>
        <begin position="381"/>
        <end position="486"/>
    </location>
</feature>
<reference evidence="3 4" key="1">
    <citation type="submission" date="2018-06" db="EMBL/GenBank/DDBJ databases">
        <title>Complete Genomes of Monosporascus.</title>
        <authorList>
            <person name="Robinson A.J."/>
            <person name="Natvig D.O."/>
        </authorList>
    </citation>
    <scope>NUCLEOTIDE SEQUENCE [LARGE SCALE GENOMIC DNA]</scope>
    <source>
        <strain evidence="3 4">CBS 609.92</strain>
    </source>
</reference>
<feature type="compositionally biased region" description="Low complexity" evidence="1">
    <location>
        <begin position="149"/>
        <end position="160"/>
    </location>
</feature>
<feature type="domain" description="Something about silencing protein 4" evidence="2">
    <location>
        <begin position="285"/>
        <end position="380"/>
    </location>
</feature>
<dbReference type="Pfam" id="PF15460">
    <property type="entry name" value="SAS4"/>
    <property type="match status" value="1"/>
</dbReference>
<evidence type="ECO:0000313" key="3">
    <source>
        <dbReference type="EMBL" id="RYO87793.1"/>
    </source>
</evidence>
<organism evidence="3 4">
    <name type="scientific">Monosporascus cannonballus</name>
    <dbReference type="NCBI Taxonomy" id="155416"/>
    <lineage>
        <taxon>Eukaryota</taxon>
        <taxon>Fungi</taxon>
        <taxon>Dikarya</taxon>
        <taxon>Ascomycota</taxon>
        <taxon>Pezizomycotina</taxon>
        <taxon>Sordariomycetes</taxon>
        <taxon>Xylariomycetidae</taxon>
        <taxon>Xylariales</taxon>
        <taxon>Xylariales incertae sedis</taxon>
        <taxon>Monosporascus</taxon>
    </lineage>
</organism>
<dbReference type="PANTHER" id="PTHR38422">
    <property type="entry name" value="SOMETHING ABOUT SILENCING PROTEIN 4"/>
    <property type="match status" value="1"/>
</dbReference>
<feature type="region of interest" description="Disordered" evidence="1">
    <location>
        <begin position="1"/>
        <end position="170"/>
    </location>
</feature>
<feature type="compositionally biased region" description="Polar residues" evidence="1">
    <location>
        <begin position="1"/>
        <end position="23"/>
    </location>
</feature>
<feature type="compositionally biased region" description="Basic and acidic residues" evidence="1">
    <location>
        <begin position="411"/>
        <end position="435"/>
    </location>
</feature>
<proteinExistence type="predicted"/>
<dbReference type="EMBL" id="QJNS01000096">
    <property type="protein sequence ID" value="RYO87793.1"/>
    <property type="molecule type" value="Genomic_DNA"/>
</dbReference>
<dbReference type="InterPro" id="IPR038988">
    <property type="entry name" value="Sas4"/>
</dbReference>
<feature type="compositionally biased region" description="Acidic residues" evidence="1">
    <location>
        <begin position="388"/>
        <end position="410"/>
    </location>
</feature>
<feature type="region of interest" description="Disordered" evidence="1">
    <location>
        <begin position="209"/>
        <end position="248"/>
    </location>
</feature>
<feature type="compositionally biased region" description="Polar residues" evidence="1">
    <location>
        <begin position="107"/>
        <end position="130"/>
    </location>
</feature>
<feature type="compositionally biased region" description="Low complexity" evidence="1">
    <location>
        <begin position="64"/>
        <end position="83"/>
    </location>
</feature>
<name>A0ABY0HDC9_9PEZI</name>
<evidence type="ECO:0000313" key="4">
    <source>
        <dbReference type="Proteomes" id="UP000294003"/>
    </source>
</evidence>
<evidence type="ECO:0000259" key="2">
    <source>
        <dbReference type="Pfam" id="PF15460"/>
    </source>
</evidence>
<comment type="caution">
    <text evidence="3">The sequence shown here is derived from an EMBL/GenBank/DDBJ whole genome shotgun (WGS) entry which is preliminary data.</text>
</comment>
<dbReference type="Proteomes" id="UP000294003">
    <property type="component" value="Unassembled WGS sequence"/>
</dbReference>
<protein>
    <recommendedName>
        <fullName evidence="2">Something about silencing protein 4 domain-containing protein</fullName>
    </recommendedName>
</protein>
<dbReference type="InterPro" id="IPR029184">
    <property type="entry name" value="Sas4_dom"/>
</dbReference>
<keyword evidence="4" id="KW-1185">Reference proteome</keyword>
<feature type="region of interest" description="Disordered" evidence="1">
    <location>
        <begin position="515"/>
        <end position="536"/>
    </location>
</feature>
<evidence type="ECO:0000256" key="1">
    <source>
        <dbReference type="SAM" id="MobiDB-lite"/>
    </source>
</evidence>
<accession>A0ABY0HDC9</accession>
<feature type="compositionally biased region" description="Pro residues" evidence="1">
    <location>
        <begin position="94"/>
        <end position="106"/>
    </location>
</feature>
<dbReference type="PANTHER" id="PTHR38422:SF1">
    <property type="entry name" value="SOMETHING ABOUT SILENCING PROTEIN 4"/>
    <property type="match status" value="1"/>
</dbReference>
<feature type="compositionally biased region" description="Polar residues" evidence="1">
    <location>
        <begin position="236"/>
        <end position="246"/>
    </location>
</feature>
<gene>
    <name evidence="3" type="ORF">DL762_004083</name>
</gene>